<comment type="similarity">
    <text evidence="1 2">Belongs to the metallophosphoesterase superfamily. YfcE family.</text>
</comment>
<sequence length="155" mass="17520">MKILCVSDTHGQVSELERIIPIEDNIDFLLHAGDHITDVESIEKDNFNIVKVKGNRDRGCEGNLDELIYIEDKKILLTHGHRYRAKYGLSNLAYKAVELEADIVVFGHTHKSLQVQEDDILYLNPGSLTYPRDGQASYGIIEINEGEIKSEIKAL</sequence>
<comment type="cofactor">
    <cofactor evidence="2">
        <name>a divalent metal cation</name>
        <dbReference type="ChEBI" id="CHEBI:60240"/>
    </cofactor>
</comment>
<evidence type="ECO:0000256" key="1">
    <source>
        <dbReference type="ARBA" id="ARBA00008950"/>
    </source>
</evidence>
<reference evidence="5" key="1">
    <citation type="submission" date="2017-02" db="EMBL/GenBank/DDBJ databases">
        <authorList>
            <person name="Varghese N."/>
            <person name="Submissions S."/>
        </authorList>
    </citation>
    <scope>NUCLEOTIDE SEQUENCE [LARGE SCALE GENOMIC DNA]</scope>
    <source>
        <strain evidence="5">ATCC BAA-73</strain>
    </source>
</reference>
<keyword evidence="2" id="KW-0479">Metal-binding</keyword>
<dbReference type="NCBIfam" id="TIGR00040">
    <property type="entry name" value="yfcE"/>
    <property type="match status" value="1"/>
</dbReference>
<evidence type="ECO:0000256" key="2">
    <source>
        <dbReference type="RuleBase" id="RU362039"/>
    </source>
</evidence>
<keyword evidence="5" id="KW-1185">Reference proteome</keyword>
<dbReference type="OrthoDB" id="9800565at2"/>
<evidence type="ECO:0000313" key="4">
    <source>
        <dbReference type="EMBL" id="SJZ68419.1"/>
    </source>
</evidence>
<dbReference type="EC" id="3.1.4.-" evidence="2"/>
<dbReference type="Gene3D" id="3.60.21.10">
    <property type="match status" value="1"/>
</dbReference>
<name>A0A1T4MMX5_9FIRM</name>
<dbReference type="PANTHER" id="PTHR11124">
    <property type="entry name" value="VACUOLAR SORTING PROTEIN VPS29"/>
    <property type="match status" value="1"/>
</dbReference>
<dbReference type="GO" id="GO:0046872">
    <property type="term" value="F:metal ion binding"/>
    <property type="evidence" value="ECO:0007669"/>
    <property type="project" value="UniProtKB-KW"/>
</dbReference>
<feature type="domain" description="Calcineurin-like phosphoesterase" evidence="3">
    <location>
        <begin position="1"/>
        <end position="145"/>
    </location>
</feature>
<dbReference type="Pfam" id="PF12850">
    <property type="entry name" value="Metallophos_2"/>
    <property type="match status" value="1"/>
</dbReference>
<dbReference type="EMBL" id="FUWM01000011">
    <property type="protein sequence ID" value="SJZ68419.1"/>
    <property type="molecule type" value="Genomic_DNA"/>
</dbReference>
<proteinExistence type="inferred from homology"/>
<dbReference type="Proteomes" id="UP000190625">
    <property type="component" value="Unassembled WGS sequence"/>
</dbReference>
<evidence type="ECO:0000313" key="5">
    <source>
        <dbReference type="Proteomes" id="UP000190625"/>
    </source>
</evidence>
<dbReference type="SUPFAM" id="SSF56300">
    <property type="entry name" value="Metallo-dependent phosphatases"/>
    <property type="match status" value="1"/>
</dbReference>
<dbReference type="GO" id="GO:0016787">
    <property type="term" value="F:hydrolase activity"/>
    <property type="evidence" value="ECO:0007669"/>
    <property type="project" value="UniProtKB-UniRule"/>
</dbReference>
<accession>A0A1T4MMX5</accession>
<dbReference type="AlphaFoldDB" id="A0A1T4MMX5"/>
<organism evidence="4 5">
    <name type="scientific">Selenihalanaerobacter shriftii</name>
    <dbReference type="NCBI Taxonomy" id="142842"/>
    <lineage>
        <taxon>Bacteria</taxon>
        <taxon>Bacillati</taxon>
        <taxon>Bacillota</taxon>
        <taxon>Clostridia</taxon>
        <taxon>Halanaerobiales</taxon>
        <taxon>Halobacteroidaceae</taxon>
        <taxon>Selenihalanaerobacter</taxon>
    </lineage>
</organism>
<dbReference type="InterPro" id="IPR024654">
    <property type="entry name" value="Calcineurin-like_PHP_lpxH"/>
</dbReference>
<dbReference type="InterPro" id="IPR000979">
    <property type="entry name" value="Phosphodiesterase_MJ0936/Vps29"/>
</dbReference>
<gene>
    <name evidence="4" type="ORF">SAMN02745118_01537</name>
</gene>
<evidence type="ECO:0000259" key="3">
    <source>
        <dbReference type="Pfam" id="PF12850"/>
    </source>
</evidence>
<dbReference type="InterPro" id="IPR029052">
    <property type="entry name" value="Metallo-depent_PP-like"/>
</dbReference>
<dbReference type="STRING" id="142842.SAMN02745118_01537"/>
<dbReference type="RefSeq" id="WP_078810012.1">
    <property type="nucleotide sequence ID" value="NZ_FUWM01000011.1"/>
</dbReference>
<protein>
    <recommendedName>
        <fullName evidence="2">Phosphoesterase</fullName>
        <ecNumber evidence="2">3.1.4.-</ecNumber>
    </recommendedName>
</protein>